<dbReference type="RefSeq" id="WP_126375774.1">
    <property type="nucleotide sequence ID" value="NZ_AP017378.1"/>
</dbReference>
<keyword evidence="1" id="KW-0175">Coiled coil</keyword>
<accession>A0A2Z6AUR5</accession>
<feature type="transmembrane region" description="Helical" evidence="2">
    <location>
        <begin position="793"/>
        <end position="814"/>
    </location>
</feature>
<dbReference type="SUPFAM" id="SSF48452">
    <property type="entry name" value="TPR-like"/>
    <property type="match status" value="1"/>
</dbReference>
<proteinExistence type="predicted"/>
<dbReference type="OrthoDB" id="5439622at2"/>
<sequence length="891" mass="102760">MYKLSSLLKDLPTLHESRMSSSGFAVWIVWADELTDAIPSTFRDFGGMEISSENQHSLWFFFTKDVFHAMARLQVWANLNDLPVYIQILPANLGIGFQLEMALSISSELYSQQSNLPDEFEVWVHPKVRQEADGIPGITLEKIDKLYSGIAAASWTKLFGDPRMGFASTLGWFFILKPLGNPMDKAFIEGWRNFFLEIEKILKRLKLKYIVSEGYLTFELDSYKNLDRWCREILTMIRGTKDCEECNYWPSVMLAVEKAGYQFNDELPNKIPIEWDQMAPDFPHMSYRTAFLLGDNYKIKDVSYSFERSRMTDWCYVHMSDLDSIFEEQGSLNITLPVGLLAGKERPCFYCGLRSHTETECPTRTLQDLDNKVWKDISMMGLDSINMNLKELGEAVKDEPVSGMERLLGGAESAGTMLRALFEINAPVQLRYMPMIWRSLGKDLPAGLYKLAPLEKSSLTKAYDMFLAGEAAEAEHEAKEGALRNPRDFQYRTLLGFLLMERGDLDRAIGYWKEAEPLGDSPIHFAYHKYLQARGLEVQGRFDGAMNLYKEAYALCPKWDEPHYRQAVCMVKMGFSEHAVGLIDQLLDDDANLFNRIIIDPEAERGVVQILANLHGRWVAAQEGAKDGEQKLRSLIEEVEDWFGKDHEYSMKMKRQIGNILQLAEIENYVVFNKLISGKLNVSRSLKSNVDKEVKVLQKQAEQFRKRLKGIHEEISWFPFPRALREFNRDFNFCVTKLNWVKQQHFKVAKNFRMSHEFFKQVDENLKRLSSRLVTLRIVRDATLFALLMGKSFMWMEIVGLGLALVAMPVAVVVGENFHYAWLTEFIEGQRWGIQKGLIIVVSVLAFTVSLLKTALVFEKRKAKFFDEQKELAKKHMARQAKTRQAKTRRR</sequence>
<keyword evidence="4" id="KW-1185">Reference proteome</keyword>
<dbReference type="EMBL" id="AP017378">
    <property type="protein sequence ID" value="BBD06973.1"/>
    <property type="molecule type" value="Genomic_DNA"/>
</dbReference>
<keyword evidence="2" id="KW-1133">Transmembrane helix</keyword>
<dbReference type="InterPro" id="IPR011990">
    <property type="entry name" value="TPR-like_helical_dom_sf"/>
</dbReference>
<gene>
    <name evidence="3" type="ORF">DFE_0247</name>
</gene>
<dbReference type="Proteomes" id="UP000269883">
    <property type="component" value="Chromosome"/>
</dbReference>
<reference evidence="3 4" key="1">
    <citation type="journal article" date="2018" name="Sci. Adv.">
        <title>Multi-heme cytochromes provide a pathway for survival in energy-limited environments.</title>
        <authorList>
            <person name="Deng X."/>
            <person name="Dohmae N."/>
            <person name="Nealson K.H."/>
            <person name="Hashimoto K."/>
            <person name="Okamoto A."/>
        </authorList>
    </citation>
    <scope>NUCLEOTIDE SEQUENCE [LARGE SCALE GENOMIC DNA]</scope>
    <source>
        <strain evidence="3 4">IS5</strain>
    </source>
</reference>
<dbReference type="KEGG" id="dfl:DFE_0247"/>
<feature type="coiled-coil region" evidence="1">
    <location>
        <begin position="687"/>
        <end position="714"/>
    </location>
</feature>
<evidence type="ECO:0000256" key="2">
    <source>
        <dbReference type="SAM" id="Phobius"/>
    </source>
</evidence>
<keyword evidence="2" id="KW-0472">Membrane</keyword>
<dbReference type="Gene3D" id="1.25.40.10">
    <property type="entry name" value="Tetratricopeptide repeat domain"/>
    <property type="match status" value="1"/>
</dbReference>
<evidence type="ECO:0000313" key="3">
    <source>
        <dbReference type="EMBL" id="BBD06973.1"/>
    </source>
</evidence>
<name>A0A2Z6AUR5_9BACT</name>
<evidence type="ECO:0000256" key="1">
    <source>
        <dbReference type="SAM" id="Coils"/>
    </source>
</evidence>
<evidence type="ECO:0000313" key="4">
    <source>
        <dbReference type="Proteomes" id="UP000269883"/>
    </source>
</evidence>
<keyword evidence="2" id="KW-0812">Transmembrane</keyword>
<feature type="transmembrane region" description="Helical" evidence="2">
    <location>
        <begin position="834"/>
        <end position="856"/>
    </location>
</feature>
<protein>
    <submittedName>
        <fullName evidence="3">Uncharacterized protein</fullName>
    </submittedName>
</protein>
<organism evidence="3 4">
    <name type="scientific">Desulfovibrio ferrophilus</name>
    <dbReference type="NCBI Taxonomy" id="241368"/>
    <lineage>
        <taxon>Bacteria</taxon>
        <taxon>Pseudomonadati</taxon>
        <taxon>Thermodesulfobacteriota</taxon>
        <taxon>Desulfovibrionia</taxon>
        <taxon>Desulfovibrionales</taxon>
        <taxon>Desulfovibrionaceae</taxon>
        <taxon>Desulfovibrio</taxon>
    </lineage>
</organism>
<dbReference type="AlphaFoldDB" id="A0A2Z6AUR5"/>